<reference evidence="1 2" key="1">
    <citation type="journal article" date="2018" name="BMC Genomics">
        <title>Comparative genome analyses reveal sequence features reflecting distinct modes of host-adaptation between dicot and monocot powdery mildew.</title>
        <authorList>
            <person name="Wu Y."/>
            <person name="Ma X."/>
            <person name="Pan Z."/>
            <person name="Kale S.D."/>
            <person name="Song Y."/>
            <person name="King H."/>
            <person name="Zhang Q."/>
            <person name="Presley C."/>
            <person name="Deng X."/>
            <person name="Wei C.I."/>
            <person name="Xiao S."/>
        </authorList>
    </citation>
    <scope>NUCLEOTIDE SEQUENCE [LARGE SCALE GENOMIC DNA]</scope>
    <source>
        <strain evidence="1">UMSG2</strain>
    </source>
</reference>
<dbReference type="OrthoDB" id="3599058at2759"/>
<gene>
    <name evidence="1" type="ORF">OnM2_100019</name>
</gene>
<comment type="caution">
    <text evidence="1">The sequence shown here is derived from an EMBL/GenBank/DDBJ whole genome shotgun (WGS) entry which is preliminary data.</text>
</comment>
<dbReference type="AlphaFoldDB" id="A0A420H931"/>
<accession>A0A420H931</accession>
<name>A0A420H931_9PEZI</name>
<sequence>MAANFQQQINGSAPMLSQQMAQQQQHASLSNNFTSQIHQFIFNAIQSQQLLLSGWRLNVQLNERLSLIMAIISALRNASQHQTTVANMQKIIEMAIKFERDCLLSTPSKVCDEESLLMAWS</sequence>
<dbReference type="EMBL" id="MCFK01010090">
    <property type="protein sequence ID" value="RKF53928.1"/>
    <property type="molecule type" value="Genomic_DNA"/>
</dbReference>
<keyword evidence="2" id="KW-1185">Reference proteome</keyword>
<evidence type="ECO:0000313" key="2">
    <source>
        <dbReference type="Proteomes" id="UP000286134"/>
    </source>
</evidence>
<protein>
    <submittedName>
        <fullName evidence="1">Uncharacterized protein</fullName>
    </submittedName>
</protein>
<proteinExistence type="predicted"/>
<evidence type="ECO:0000313" key="1">
    <source>
        <dbReference type="EMBL" id="RKF53928.1"/>
    </source>
</evidence>
<dbReference type="Proteomes" id="UP000286134">
    <property type="component" value="Unassembled WGS sequence"/>
</dbReference>
<organism evidence="1 2">
    <name type="scientific">Erysiphe neolycopersici</name>
    <dbReference type="NCBI Taxonomy" id="212602"/>
    <lineage>
        <taxon>Eukaryota</taxon>
        <taxon>Fungi</taxon>
        <taxon>Dikarya</taxon>
        <taxon>Ascomycota</taxon>
        <taxon>Pezizomycotina</taxon>
        <taxon>Leotiomycetes</taxon>
        <taxon>Erysiphales</taxon>
        <taxon>Erysiphaceae</taxon>
        <taxon>Erysiphe</taxon>
    </lineage>
</organism>